<dbReference type="Proteomes" id="UP000469424">
    <property type="component" value="Unassembled WGS sequence"/>
</dbReference>
<dbReference type="InterPro" id="IPR055382">
    <property type="entry name" value="DUF7601"/>
</dbReference>
<proteinExistence type="predicted"/>
<dbReference type="Gene3D" id="3.40.50.410">
    <property type="entry name" value="von Willebrand factor, type A domain"/>
    <property type="match status" value="1"/>
</dbReference>
<keyword evidence="2" id="KW-1133">Transmembrane helix</keyword>
<comment type="caution">
    <text evidence="4">The sequence shown here is derived from an EMBL/GenBank/DDBJ whole genome shotgun (WGS) entry which is preliminary data.</text>
</comment>
<dbReference type="InterPro" id="IPR002035">
    <property type="entry name" value="VWF_A"/>
</dbReference>
<feature type="transmembrane region" description="Helical" evidence="2">
    <location>
        <begin position="43"/>
        <end position="61"/>
    </location>
</feature>
<evidence type="ECO:0000256" key="1">
    <source>
        <dbReference type="SAM" id="MobiDB-lite"/>
    </source>
</evidence>
<dbReference type="Pfam" id="PF12892">
    <property type="entry name" value="FctA"/>
    <property type="match status" value="10"/>
</dbReference>
<organism evidence="4 5">
    <name type="scientific">Mogibacterium kristiansenii</name>
    <dbReference type="NCBI Taxonomy" id="2606708"/>
    <lineage>
        <taxon>Bacteria</taxon>
        <taxon>Bacillati</taxon>
        <taxon>Bacillota</taxon>
        <taxon>Clostridia</taxon>
        <taxon>Peptostreptococcales</taxon>
        <taxon>Anaerovoracaceae</taxon>
        <taxon>Mogibacterium</taxon>
    </lineage>
</organism>
<dbReference type="InterPro" id="IPR036465">
    <property type="entry name" value="vWFA_dom_sf"/>
</dbReference>
<keyword evidence="2" id="KW-0472">Membrane</keyword>
<evidence type="ECO:0000313" key="4">
    <source>
        <dbReference type="EMBL" id="MST70151.1"/>
    </source>
</evidence>
<feature type="region of interest" description="Disordered" evidence="1">
    <location>
        <begin position="836"/>
        <end position="859"/>
    </location>
</feature>
<feature type="transmembrane region" description="Helical" evidence="2">
    <location>
        <begin position="2336"/>
        <end position="2355"/>
    </location>
</feature>
<protein>
    <submittedName>
        <fullName evidence="4">VWA domain-containing protein</fullName>
    </submittedName>
</protein>
<sequence>MHEWSASTQYHGTPAGHHPSLGVAGENEEGGKMIGYFRKRKRVAWIVTLLMSVTILFGMSGTTVSAATGAVADDVTISHWHDSIAIDDTTKNIGRIWTDKSVSAGNIVMKKQDNSGTKTIEKKGDSDFLVGLSALSSAAKIMGQSTVPLDIVMVLDVSGSMDDNNKMKTLKTAVNSFIDETARTNSERSNENLRSRISLVKFAGKKTDKVGNDTYQEEDPFFGPYGEHYNYTQIVRKYKTYTNDNKAELKNTVNALKPAGATAADYAMDHAKTLVNQSKSDETTNPNRKNVKRIVIFFTDGEPNHESGFDKSVANTAIQTAKTIKNDATIYSIGVFKDADAGSTGDKFNSYMHGMSSNYPNATAYNNLGTRATNSDGKPTAFYKAATQASELNNIFNEIQEEIIATAQSPTEVEAGADPTQSGYVTLVDQLGDYMQVDDLNSLLYAENQYHYTKKDVTKEGNTTKVTYTFEKEIPNTNHVYPTGNLRDIKITVEKADAATALATGDKVTVKIPANLIPLRYYEVTKDNKITIDNTYPCRLFYDVSLKAAAEKKLERPDEAMEAYIAENSNEDGQVAFYANKYDKKSSNRGSEGIGAYANFTPASTNDFYYFQEDEILYTDEACTHPEKDSIDTSGDTTYYYQRQYYEKGASGNAVKKTYTVKIPGNSNLLLEGYAKKNTKTGEYYIPAGTPRTTSLTYFTENKADGANKSQTSNRVIKPVWENNYAGKTVFTYLGNNGKLVKELPGELDIRKSVQAAEGHQVPDSLKDSEFEYSLTFTGGTKEKYTAQKYTGADKEGDEFTVKSGDTFKLKDDQTLKIYGVDGGTRYTVTEAKPEHFTGSAAQRNAGEGSETGTNNDGGVYAKGTVAGKDAAVVDYTNIYQADSTTLKGSESLKIKKNFETASGASAWDMDYLKNAKFQFILSPLDNECPMPKDAAVVDGMKVSRLNVNSKAEIEKAFGDIEYTKPGTYEYQITEKDPGDTAKQGVTYSSASYRVTVKVTDENGRLKANATMKKIRKDDGSEVANPTAVDNKTAAFANVYDAKEQTVDLGAGKEFTDSTGTKTLKDGDYKFRLTPVTEGAPLPDGASGHVDASNIGNGVKFGNITFTAEHAKGATQDEPLTYEYKMKEILPESATASNHYTVDGLTYDNAEYKVRINVYIDDVDGQDTVVADYKYLDADGKELQTMPIFRNSYKADAVTLTGNTALAGEKTLTGRDGKTDEAFNFKLTPDAETQKAIEKNDVSVAENGDTASVKNLKNGEAKDFRFGNVTFRKEGVYRFDITEKVPGTPAGGVTYDRHAAKVTVTVTDDADHPGKLKAKVEYNNGTASDRTDKSVFKNKYESSLVYGTTGALNIQKVLNGRTMKAGEFEFTYGLKDGQTAKITNPNQHESGEPDTMNVLADLTFDQTMSGKTQTYIVRETKGSIKGVTYDERIGTVEITPQDNGDGTMHVVTKVTMKNADGSGESVKTYDSSNHNSGTPTVRFTNTYAAAATDPVQVITGFNKKLTGREWKDGETFTFKLKNVSKPDGVETAPMPEKDEVTVRKADVKDGKAPIEFGALTFKKAGEYKYQLKEQVPSPEAAGMTYDKAVRDITVTVTDNGTGKLTAAVTAVSGNKTFTNEYKTEDLPMDQVLGLSMTKVLTGRDMTEDDFSFTLKGTDEASAKKLNIAEDGETVPGKAGADGETVTVRSGLNMTLKQADIGKTYAYTFEEVKGSVKGIVYDESRYTLEITAKDGGDGTLEAEVVLKDKSGKELFRKTVSNEDPAMGEKGITLAFANRYDGSTDVSGGTKADINASKKLTGRKLKAGEFTFELMTKPGDGSEGTVLQTKKNGAEGSIHFDALSYRTNEKAAGSGTVLKKAVKDGYATKTTKDGKVVYTVYYRVAESANNLPKGVTVTAGSFDLSVEVTDNNDGTLTAKTIYPKNSGDKCEFVNTYGTGEAVPVNVSGSKTLEAEEGLNPPDISGKFTFTLKALTEGAPMLKDATVTNDGNGNVTFGTLEFNIDDLEDVDPADDGSREKTFKYSVTESGSVPGVVNDSKSTKEFELTLKDDGEGHLSVSRKPETDNLFAFTNTYRVEELSSSVTDQIDITKKLHGRNLKDGEFKFRLMEDSKVISEAANDAKGKVTFDKITYTKPGSHTYTVCEENDGKGGVIYDSNSYTVYTRVVDNGNGKLETHRIDKEISGDQPAAKDITFANKYQAKPTEVSLGVTKRLDNAKLKSGQFTFVLKDANGEEVERATNKADGSVQFKTISFDKAGTYKYTIEELNDKQKGITYDTKVYHVTIKVTDNGEGSLKAELTGDKAVFSNSYDNGDNGGGGNGKTPVVTPTGIQTGDYTSGFMGMVVLFLSACASLAVTLRKKRA</sequence>
<evidence type="ECO:0000259" key="3">
    <source>
        <dbReference type="PROSITE" id="PS50234"/>
    </source>
</evidence>
<dbReference type="Gene3D" id="2.60.40.1140">
    <property type="entry name" value="Collagen-binding surface protein Cna, B-type domain"/>
    <property type="match status" value="1"/>
</dbReference>
<dbReference type="Pfam" id="PF24547">
    <property type="entry name" value="DUF7601"/>
    <property type="match status" value="1"/>
</dbReference>
<reference evidence="4 5" key="1">
    <citation type="submission" date="2019-08" db="EMBL/GenBank/DDBJ databases">
        <title>In-depth cultivation of the pig gut microbiome towards novel bacterial diversity and tailored functional studies.</title>
        <authorList>
            <person name="Wylensek D."/>
            <person name="Hitch T.C.A."/>
            <person name="Clavel T."/>
        </authorList>
    </citation>
    <scope>NUCLEOTIDE SEQUENCE [LARGE SCALE GENOMIC DNA]</scope>
    <source>
        <strain evidence="4 5">WCA-MUC-591-APC-4B</strain>
    </source>
</reference>
<dbReference type="InterPro" id="IPR022464">
    <property type="entry name" value="Strep_pil_isopept_link"/>
</dbReference>
<name>A0A6N7XKN3_9FIRM</name>
<keyword evidence="2" id="KW-0812">Transmembrane</keyword>
<dbReference type="Gene3D" id="2.60.40.3050">
    <property type="match status" value="10"/>
</dbReference>
<keyword evidence="5" id="KW-1185">Reference proteome</keyword>
<dbReference type="CDD" id="cd00198">
    <property type="entry name" value="vWFA"/>
    <property type="match status" value="1"/>
</dbReference>
<feature type="compositionally biased region" description="Polar residues" evidence="1">
    <location>
        <begin position="1"/>
        <end position="11"/>
    </location>
</feature>
<evidence type="ECO:0000313" key="5">
    <source>
        <dbReference type="Proteomes" id="UP000469424"/>
    </source>
</evidence>
<dbReference type="NCBIfam" id="TIGR03786">
    <property type="entry name" value="strep_pil_rpt"/>
    <property type="match status" value="6"/>
</dbReference>
<gene>
    <name evidence="4" type="ORF">FYJ65_02155</name>
</gene>
<accession>A0A6N7XKN3</accession>
<dbReference type="PROSITE" id="PS50234">
    <property type="entry name" value="VWFA"/>
    <property type="match status" value="1"/>
</dbReference>
<dbReference type="SMART" id="SM00327">
    <property type="entry name" value="VWA"/>
    <property type="match status" value="1"/>
</dbReference>
<dbReference type="EMBL" id="VUNA01000003">
    <property type="protein sequence ID" value="MST70151.1"/>
    <property type="molecule type" value="Genomic_DNA"/>
</dbReference>
<evidence type="ECO:0000256" key="2">
    <source>
        <dbReference type="SAM" id="Phobius"/>
    </source>
</evidence>
<dbReference type="Pfam" id="PF00092">
    <property type="entry name" value="VWA"/>
    <property type="match status" value="1"/>
</dbReference>
<dbReference type="SUPFAM" id="SSF53300">
    <property type="entry name" value="vWA-like"/>
    <property type="match status" value="1"/>
</dbReference>
<dbReference type="InterPro" id="IPR038174">
    <property type="entry name" value="Strep_pil_link_sf"/>
</dbReference>
<feature type="domain" description="VWFA" evidence="3">
    <location>
        <begin position="150"/>
        <end position="399"/>
    </location>
</feature>
<feature type="region of interest" description="Disordered" evidence="1">
    <location>
        <begin position="1"/>
        <end position="26"/>
    </location>
</feature>